<feature type="domain" description="Transposase IS66 central" evidence="2">
    <location>
        <begin position="184"/>
        <end position="468"/>
    </location>
</feature>
<dbReference type="Proteomes" id="UP000005824">
    <property type="component" value="Unassembled WGS sequence"/>
</dbReference>
<sequence length="527" mass="60678">MANHLTWGTTLSYTSVPEPSTDDPQNLRAENHRLHERLEEARRENALLREKLDALARRLFGVKSEKLDPAQLHLLLQGLDEPGKAPEPVEAEASQRSKVPSPPRSRTPRLPEHLPVVEEIIVPEPVQAAPEQWRRIGEEVNERLDYEPARFLRRRTVRPKYVRRGLLDAVPVIAPLPPAILERSIVAPGLLAQIVVAKYCDHLPLYRQESIYWTRHQVWLPRQTMAEWMGLAADWLKPIYEHIRSEVLSRGYVQVDETPIRYLEPGHGRTKLGYLWTCHAPRGDVVFHWQTSRAASCLEKIIPVDFRGTIQCDGYEAYDCFAKGRGEKIVLAGCLAHVRRKFYEAKETAPKVAGWFLRHFQNLYELEAQLRQSRAGPRRRHAERASLSRSVLLRLHRALVRLKTVRRYLPKSLMGRAIDHALNQWPALLVFLEDGRLEIDNNLVENAIRPTAIGKKNWLFFGEAAAGERSAILYTIIESCRRRGIDPFAYLRDVFTRLPSMTNWQIKDITPEVWAKQQCRTAQRAAA</sequence>
<dbReference type="AlphaFoldDB" id="B4D7C9"/>
<evidence type="ECO:0000259" key="4">
    <source>
        <dbReference type="Pfam" id="PF13817"/>
    </source>
</evidence>
<reference evidence="5 6" key="1">
    <citation type="journal article" date="2011" name="J. Bacteriol.">
        <title>Genome sequence of Chthoniobacter flavus Ellin428, an aerobic heterotrophic soil bacterium.</title>
        <authorList>
            <person name="Kant R."/>
            <person name="van Passel M.W."/>
            <person name="Palva A."/>
            <person name="Lucas S."/>
            <person name="Lapidus A."/>
            <person name="Glavina Del Rio T."/>
            <person name="Dalin E."/>
            <person name="Tice H."/>
            <person name="Bruce D."/>
            <person name="Goodwin L."/>
            <person name="Pitluck S."/>
            <person name="Larimer F.W."/>
            <person name="Land M.L."/>
            <person name="Hauser L."/>
            <person name="Sangwan P."/>
            <person name="de Vos W.M."/>
            <person name="Janssen P.H."/>
            <person name="Smidt H."/>
        </authorList>
    </citation>
    <scope>NUCLEOTIDE SEQUENCE [LARGE SCALE GENOMIC DNA]</scope>
    <source>
        <strain evidence="5 6">Ellin428</strain>
    </source>
</reference>
<dbReference type="EMBL" id="ABVL01000017">
    <property type="protein sequence ID" value="EDY17780.1"/>
    <property type="molecule type" value="Genomic_DNA"/>
</dbReference>
<feature type="domain" description="Transposase TnpC homeodomain" evidence="3">
    <location>
        <begin position="48"/>
        <end position="118"/>
    </location>
</feature>
<comment type="caution">
    <text evidence="5">The sequence shown here is derived from an EMBL/GenBank/DDBJ whole genome shotgun (WGS) entry which is preliminary data.</text>
</comment>
<evidence type="ECO:0000256" key="1">
    <source>
        <dbReference type="SAM" id="MobiDB-lite"/>
    </source>
</evidence>
<dbReference type="Pfam" id="PF13817">
    <property type="entry name" value="DDE_Tnp_IS66_C"/>
    <property type="match status" value="1"/>
</dbReference>
<name>B4D7C9_9BACT</name>
<dbReference type="Pfam" id="PF03050">
    <property type="entry name" value="DDE_Tnp_IS66"/>
    <property type="match status" value="1"/>
</dbReference>
<dbReference type="InterPro" id="IPR024463">
    <property type="entry name" value="Transposase_TnpC_homeodom"/>
</dbReference>
<evidence type="ECO:0000259" key="2">
    <source>
        <dbReference type="Pfam" id="PF03050"/>
    </source>
</evidence>
<dbReference type="InterPro" id="IPR004291">
    <property type="entry name" value="Transposase_IS66_central"/>
</dbReference>
<feature type="region of interest" description="Disordered" evidence="1">
    <location>
        <begin position="1"/>
        <end position="26"/>
    </location>
</feature>
<feature type="domain" description="Transposase IS66 C-terminal" evidence="4">
    <location>
        <begin position="475"/>
        <end position="509"/>
    </location>
</feature>
<accession>B4D7C9</accession>
<feature type="compositionally biased region" description="Polar residues" evidence="1">
    <location>
        <begin position="1"/>
        <end position="24"/>
    </location>
</feature>
<evidence type="ECO:0000313" key="5">
    <source>
        <dbReference type="EMBL" id="EDY17780.1"/>
    </source>
</evidence>
<gene>
    <name evidence="5" type="ORF">CfE428DRAFT_4819</name>
</gene>
<organism evidence="5 6">
    <name type="scientific">Chthoniobacter flavus Ellin428</name>
    <dbReference type="NCBI Taxonomy" id="497964"/>
    <lineage>
        <taxon>Bacteria</taxon>
        <taxon>Pseudomonadati</taxon>
        <taxon>Verrucomicrobiota</taxon>
        <taxon>Spartobacteria</taxon>
        <taxon>Chthoniobacterales</taxon>
        <taxon>Chthoniobacteraceae</taxon>
        <taxon>Chthoniobacter</taxon>
    </lineage>
</organism>
<dbReference type="Pfam" id="PF13007">
    <property type="entry name" value="LZ_Tnp_IS66"/>
    <property type="match status" value="1"/>
</dbReference>
<evidence type="ECO:0000313" key="6">
    <source>
        <dbReference type="Proteomes" id="UP000005824"/>
    </source>
</evidence>
<dbReference type="InterPro" id="IPR039552">
    <property type="entry name" value="IS66_C"/>
</dbReference>
<dbReference type="PANTHER" id="PTHR33678:SF1">
    <property type="entry name" value="BLL1576 PROTEIN"/>
    <property type="match status" value="1"/>
</dbReference>
<dbReference type="InParanoid" id="B4D7C9"/>
<dbReference type="InterPro" id="IPR052344">
    <property type="entry name" value="Transposase-related"/>
</dbReference>
<dbReference type="PANTHER" id="PTHR33678">
    <property type="entry name" value="BLL1576 PROTEIN"/>
    <property type="match status" value="1"/>
</dbReference>
<dbReference type="eggNOG" id="COG2433">
    <property type="taxonomic scope" value="Bacteria"/>
</dbReference>
<dbReference type="STRING" id="497964.CfE428DRAFT_4819"/>
<evidence type="ECO:0000259" key="3">
    <source>
        <dbReference type="Pfam" id="PF13007"/>
    </source>
</evidence>
<protein>
    <submittedName>
        <fullName evidence="5">Transposase IS66</fullName>
    </submittedName>
</protein>
<keyword evidence="6" id="KW-1185">Reference proteome</keyword>
<feature type="region of interest" description="Disordered" evidence="1">
    <location>
        <begin position="81"/>
        <end position="110"/>
    </location>
</feature>
<proteinExistence type="predicted"/>
<dbReference type="NCBIfam" id="NF033517">
    <property type="entry name" value="transpos_IS66"/>
    <property type="match status" value="1"/>
</dbReference>